<evidence type="ECO:0000313" key="2">
    <source>
        <dbReference type="EMBL" id="CAE7171177.1"/>
    </source>
</evidence>
<keyword evidence="3" id="KW-1185">Reference proteome</keyword>
<gene>
    <name evidence="2" type="primary">pol</name>
    <name evidence="2" type="ORF">SNEC2469_LOCUS496</name>
</gene>
<dbReference type="EMBL" id="CAJNJA010002849">
    <property type="protein sequence ID" value="CAE7171177.1"/>
    <property type="molecule type" value="Genomic_DNA"/>
</dbReference>
<reference evidence="2" key="1">
    <citation type="submission" date="2021-02" db="EMBL/GenBank/DDBJ databases">
        <authorList>
            <person name="Dougan E. K."/>
            <person name="Rhodes N."/>
            <person name="Thang M."/>
            <person name="Chan C."/>
        </authorList>
    </citation>
    <scope>NUCLEOTIDE SEQUENCE</scope>
</reference>
<organism evidence="2 3">
    <name type="scientific">Symbiodinium necroappetens</name>
    <dbReference type="NCBI Taxonomy" id="1628268"/>
    <lineage>
        <taxon>Eukaryota</taxon>
        <taxon>Sar</taxon>
        <taxon>Alveolata</taxon>
        <taxon>Dinophyceae</taxon>
        <taxon>Suessiales</taxon>
        <taxon>Symbiodiniaceae</taxon>
        <taxon>Symbiodinium</taxon>
    </lineage>
</organism>
<comment type="caution">
    <text evidence="2">The sequence shown here is derived from an EMBL/GenBank/DDBJ whole genome shotgun (WGS) entry which is preliminary data.</text>
</comment>
<evidence type="ECO:0000256" key="1">
    <source>
        <dbReference type="SAM" id="MobiDB-lite"/>
    </source>
</evidence>
<accession>A0A812IVG4</accession>
<dbReference type="Proteomes" id="UP000601435">
    <property type="component" value="Unassembled WGS sequence"/>
</dbReference>
<feature type="region of interest" description="Disordered" evidence="1">
    <location>
        <begin position="1"/>
        <end position="27"/>
    </location>
</feature>
<feature type="non-terminal residue" evidence="2">
    <location>
        <position position="1"/>
    </location>
</feature>
<proteinExistence type="predicted"/>
<feature type="non-terminal residue" evidence="2">
    <location>
        <position position="198"/>
    </location>
</feature>
<sequence length="198" mass="20575">ELRKQALAAKRGESTLAAKGGKGGGKGGKARTAICLLAGQGQALPTNWGPPSGASMSNPFAAFSIQIGSAGVQAGLPAADPKGAVREHALALKKGESGRFSALDELPGDWWSLAENEPGGYQYRTVVQVLGRRVECMLDGCAGANHVTEELLVSMLNRATKLGIGTEDPRFPVVKLEKWVHPEFVHGIASGAPVPLKG</sequence>
<dbReference type="AlphaFoldDB" id="A0A812IVG4"/>
<evidence type="ECO:0000313" key="3">
    <source>
        <dbReference type="Proteomes" id="UP000601435"/>
    </source>
</evidence>
<dbReference type="OrthoDB" id="10507168at2759"/>
<name>A0A812IVG4_9DINO</name>
<protein>
    <submittedName>
        <fullName evidence="2">Pol protein</fullName>
    </submittedName>
</protein>